<dbReference type="PANTHER" id="PTHR30136">
    <property type="entry name" value="HELIX-TURN-HELIX TRANSCRIPTIONAL REGULATOR, ICLR FAMILY"/>
    <property type="match status" value="1"/>
</dbReference>
<evidence type="ECO:0000259" key="7">
    <source>
        <dbReference type="PROSITE" id="PS51078"/>
    </source>
</evidence>
<dbReference type="Proteomes" id="UP000199337">
    <property type="component" value="Unassembled WGS sequence"/>
</dbReference>
<keyword evidence="2" id="KW-0238">DNA-binding</keyword>
<dbReference type="Pfam" id="PF01614">
    <property type="entry name" value="IclR_C"/>
    <property type="match status" value="1"/>
</dbReference>
<keyword evidence="1" id="KW-0805">Transcription regulation</keyword>
<reference evidence="9" key="1">
    <citation type="submission" date="2016-10" db="EMBL/GenBank/DDBJ databases">
        <authorList>
            <person name="Varghese N."/>
            <person name="Submissions S."/>
        </authorList>
    </citation>
    <scope>NUCLEOTIDE SEQUENCE [LARGE SCALE GENOMIC DNA]</scope>
    <source>
        <strain evidence="9">DSM 17038</strain>
    </source>
</reference>
<dbReference type="GO" id="GO:0003700">
    <property type="term" value="F:DNA-binding transcription factor activity"/>
    <property type="evidence" value="ECO:0007669"/>
    <property type="project" value="TreeGrafter"/>
</dbReference>
<name>A0A1I2WVK1_9FIRM</name>
<comment type="function">
    <text evidence="4">May be an activator protein for the gylABX operon.</text>
</comment>
<dbReference type="PANTHER" id="PTHR30136:SF35">
    <property type="entry name" value="HTH-TYPE TRANSCRIPTIONAL REGULATOR RV1719"/>
    <property type="match status" value="1"/>
</dbReference>
<dbReference type="InterPro" id="IPR050707">
    <property type="entry name" value="HTH_MetabolicPath_Reg"/>
</dbReference>
<dbReference type="CDD" id="cd00090">
    <property type="entry name" value="HTH_ARSR"/>
    <property type="match status" value="1"/>
</dbReference>
<dbReference type="InterPro" id="IPR014757">
    <property type="entry name" value="Tscrpt_reg_IclR_C"/>
</dbReference>
<dbReference type="InterPro" id="IPR011991">
    <property type="entry name" value="ArsR-like_HTH"/>
</dbReference>
<dbReference type="STRING" id="341036.SAMN05660649_03598"/>
<dbReference type="PROSITE" id="PS51077">
    <property type="entry name" value="HTH_ICLR"/>
    <property type="match status" value="1"/>
</dbReference>
<keyword evidence="3" id="KW-0804">Transcription</keyword>
<dbReference type="Gene3D" id="3.30.450.40">
    <property type="match status" value="1"/>
</dbReference>
<gene>
    <name evidence="8" type="ORF">SAMN05660649_03598</name>
</gene>
<dbReference type="InterPro" id="IPR005471">
    <property type="entry name" value="Tscrpt_reg_IclR_N"/>
</dbReference>
<evidence type="ECO:0000313" key="8">
    <source>
        <dbReference type="EMBL" id="SFH03651.1"/>
    </source>
</evidence>
<dbReference type="Gene3D" id="1.10.10.10">
    <property type="entry name" value="Winged helix-like DNA-binding domain superfamily/Winged helix DNA-binding domain"/>
    <property type="match status" value="1"/>
</dbReference>
<dbReference type="InterPro" id="IPR029016">
    <property type="entry name" value="GAF-like_dom_sf"/>
</dbReference>
<feature type="domain" description="IclR-ED" evidence="7">
    <location>
        <begin position="83"/>
        <end position="266"/>
    </location>
</feature>
<evidence type="ECO:0000259" key="6">
    <source>
        <dbReference type="PROSITE" id="PS51077"/>
    </source>
</evidence>
<organism evidence="8 9">
    <name type="scientific">Desulfotruncus arcticus DSM 17038</name>
    <dbReference type="NCBI Taxonomy" id="1121424"/>
    <lineage>
        <taxon>Bacteria</taxon>
        <taxon>Bacillati</taxon>
        <taxon>Bacillota</taxon>
        <taxon>Clostridia</taxon>
        <taxon>Eubacteriales</taxon>
        <taxon>Desulfallaceae</taxon>
        <taxon>Desulfotruncus</taxon>
    </lineage>
</organism>
<dbReference type="PROSITE" id="PS51078">
    <property type="entry name" value="ICLR_ED"/>
    <property type="match status" value="1"/>
</dbReference>
<feature type="domain" description="HTH iclR-type" evidence="6">
    <location>
        <begin position="20"/>
        <end position="82"/>
    </location>
</feature>
<dbReference type="SMART" id="SM00346">
    <property type="entry name" value="HTH_ICLR"/>
    <property type="match status" value="1"/>
</dbReference>
<dbReference type="SUPFAM" id="SSF46785">
    <property type="entry name" value="Winged helix' DNA-binding domain"/>
    <property type="match status" value="1"/>
</dbReference>
<protein>
    <recommendedName>
        <fullName evidence="5">Glycerol operon regulatory protein</fullName>
    </recommendedName>
</protein>
<proteinExistence type="predicted"/>
<dbReference type="EMBL" id="FOOX01000014">
    <property type="protein sequence ID" value="SFH03651.1"/>
    <property type="molecule type" value="Genomic_DNA"/>
</dbReference>
<dbReference type="Pfam" id="PF09339">
    <property type="entry name" value="HTH_IclR"/>
    <property type="match status" value="1"/>
</dbReference>
<evidence type="ECO:0000313" key="9">
    <source>
        <dbReference type="Proteomes" id="UP000199337"/>
    </source>
</evidence>
<accession>A0A1I2WVK1</accession>
<dbReference type="InterPro" id="IPR036388">
    <property type="entry name" value="WH-like_DNA-bd_sf"/>
</dbReference>
<evidence type="ECO:0000256" key="1">
    <source>
        <dbReference type="ARBA" id="ARBA00023015"/>
    </source>
</evidence>
<dbReference type="GO" id="GO:0045892">
    <property type="term" value="P:negative regulation of DNA-templated transcription"/>
    <property type="evidence" value="ECO:0007669"/>
    <property type="project" value="TreeGrafter"/>
</dbReference>
<evidence type="ECO:0000256" key="4">
    <source>
        <dbReference type="ARBA" id="ARBA00058938"/>
    </source>
</evidence>
<evidence type="ECO:0000256" key="3">
    <source>
        <dbReference type="ARBA" id="ARBA00023163"/>
    </source>
</evidence>
<dbReference type="AlphaFoldDB" id="A0A1I2WVK1"/>
<sequence>MQKSPKEAFIVNIHMDKSKVNSVKKALAILELFTVNEPQLSVSEISERMDMPRPTISRLVNTLVGEGYLKRIPASRNYSLGMKVFHLSTVITNTMTQTKIAAPLLRDLRDKLGETVYLDVLDGCERVCVLSFEGIHLLRTVVPLGQRSYLYAGADAKVMLAYQPEDKLNDLISSIGLKSLTQNTITDPEALQRELIKIRQNGYAISAAECTPGSVAVSCPLLDQNNQVTSSISVSFPEVRLTQKLVDRCIKELRSIAILISKQMGVSEKMIELTWGDAC</sequence>
<evidence type="ECO:0000256" key="2">
    <source>
        <dbReference type="ARBA" id="ARBA00023125"/>
    </source>
</evidence>
<keyword evidence="9" id="KW-1185">Reference proteome</keyword>
<dbReference type="OrthoDB" id="9791752at2"/>
<evidence type="ECO:0000256" key="5">
    <source>
        <dbReference type="ARBA" id="ARBA00070406"/>
    </source>
</evidence>
<dbReference type="SUPFAM" id="SSF55781">
    <property type="entry name" value="GAF domain-like"/>
    <property type="match status" value="1"/>
</dbReference>
<dbReference type="InterPro" id="IPR036390">
    <property type="entry name" value="WH_DNA-bd_sf"/>
</dbReference>
<dbReference type="GO" id="GO:0003677">
    <property type="term" value="F:DNA binding"/>
    <property type="evidence" value="ECO:0007669"/>
    <property type="project" value="UniProtKB-KW"/>
</dbReference>
<dbReference type="FunFam" id="1.10.10.10:FF:000056">
    <property type="entry name" value="IclR family transcriptional regulator"/>
    <property type="match status" value="1"/>
</dbReference>